<comment type="caution">
    <text evidence="1">The sequence shown here is derived from an EMBL/GenBank/DDBJ whole genome shotgun (WGS) entry which is preliminary data.</text>
</comment>
<gene>
    <name evidence="1" type="ORF">F8144_17375</name>
</gene>
<keyword evidence="2" id="KW-1185">Reference proteome</keyword>
<evidence type="ECO:0000313" key="2">
    <source>
        <dbReference type="Proteomes" id="UP000442990"/>
    </source>
</evidence>
<organism evidence="1 2">
    <name type="scientific">Streptomyces triticiradicis</name>
    <dbReference type="NCBI Taxonomy" id="2651189"/>
    <lineage>
        <taxon>Bacteria</taxon>
        <taxon>Bacillati</taxon>
        <taxon>Actinomycetota</taxon>
        <taxon>Actinomycetes</taxon>
        <taxon>Kitasatosporales</taxon>
        <taxon>Streptomycetaceae</taxon>
        <taxon>Streptomyces</taxon>
    </lineage>
</organism>
<name>A0A7J5DGQ5_9ACTN</name>
<reference evidence="1 2" key="1">
    <citation type="submission" date="2019-09" db="EMBL/GenBank/DDBJ databases">
        <title>Isolation and identification of active actinomycetes.</title>
        <authorList>
            <person name="Yu Z."/>
            <person name="Han C."/>
            <person name="Yu B."/>
        </authorList>
    </citation>
    <scope>NUCLEOTIDE SEQUENCE [LARGE SCALE GENOMIC DNA]</scope>
    <source>
        <strain evidence="1 2">NEAU-H2</strain>
    </source>
</reference>
<proteinExistence type="predicted"/>
<dbReference type="Proteomes" id="UP000442990">
    <property type="component" value="Unassembled WGS sequence"/>
</dbReference>
<sequence length="68" mass="7488">MGARPSSALRFLWKTLSEGLMWTGFAWSGMSPPCTWKEPAALPADQPCLPPLSDEELAQWTALVRQLG</sequence>
<protein>
    <submittedName>
        <fullName evidence="1">Uncharacterized protein</fullName>
    </submittedName>
</protein>
<evidence type="ECO:0000313" key="1">
    <source>
        <dbReference type="EMBL" id="KAB1987495.1"/>
    </source>
</evidence>
<dbReference type="AlphaFoldDB" id="A0A7J5DGQ5"/>
<dbReference type="EMBL" id="WBKG01000013">
    <property type="protein sequence ID" value="KAB1987495.1"/>
    <property type="molecule type" value="Genomic_DNA"/>
</dbReference>
<accession>A0A7J5DGQ5</accession>